<dbReference type="Gene3D" id="3.30.70.1520">
    <property type="entry name" value="Heterotetrameric sarcosine oxidase"/>
    <property type="match status" value="1"/>
</dbReference>
<dbReference type="InterPro" id="IPR007375">
    <property type="entry name" value="SoxG"/>
</dbReference>
<evidence type="ECO:0000313" key="2">
    <source>
        <dbReference type="EMBL" id="GAA5173202.1"/>
    </source>
</evidence>
<accession>A0ABP9R9B6</accession>
<dbReference type="Pfam" id="PF04268">
    <property type="entry name" value="SoxG"/>
    <property type="match status" value="1"/>
</dbReference>
<proteinExistence type="predicted"/>
<dbReference type="Proteomes" id="UP001428817">
    <property type="component" value="Unassembled WGS sequence"/>
</dbReference>
<dbReference type="Gene3D" id="3.30.1360.120">
    <property type="entry name" value="Probable tRNA modification gtpase trme, domain 1"/>
    <property type="match status" value="1"/>
</dbReference>
<sequence length="193" mass="20608">MTADQLRRAPLDGLRRDYPGVRLTEVPFRAAVNLRADPTSSSVPSSVPSSVSSSVSELLGGQPPTEPNTETVLGDWSVLWLGPDEWLLLGPDGAAPGLVDRLRASGIPAVDVSANRTTIELTGEHARDLLESGCALDLHPRAFAPGRCAQTMVAKAQVILRQTGEQGYELLVRGSFAGYLATWLDDAAQEYVT</sequence>
<keyword evidence="3" id="KW-1185">Reference proteome</keyword>
<evidence type="ECO:0000313" key="3">
    <source>
        <dbReference type="Proteomes" id="UP001428817"/>
    </source>
</evidence>
<evidence type="ECO:0000256" key="1">
    <source>
        <dbReference type="SAM" id="MobiDB-lite"/>
    </source>
</evidence>
<dbReference type="RefSeq" id="WP_185065549.1">
    <property type="nucleotide sequence ID" value="NZ_BAABJP010000055.1"/>
</dbReference>
<dbReference type="SUPFAM" id="SSF103025">
    <property type="entry name" value="Folate-binding domain"/>
    <property type="match status" value="1"/>
</dbReference>
<comment type="caution">
    <text evidence="2">The sequence shown here is derived from an EMBL/GenBank/DDBJ whole genome shotgun (WGS) entry which is preliminary data.</text>
</comment>
<reference evidence="3" key="1">
    <citation type="journal article" date="2019" name="Int. J. Syst. Evol. Microbiol.">
        <title>The Global Catalogue of Microorganisms (GCM) 10K type strain sequencing project: providing services to taxonomists for standard genome sequencing and annotation.</title>
        <authorList>
            <consortium name="The Broad Institute Genomics Platform"/>
            <consortium name="The Broad Institute Genome Sequencing Center for Infectious Disease"/>
            <person name="Wu L."/>
            <person name="Ma J."/>
        </authorList>
    </citation>
    <scope>NUCLEOTIDE SEQUENCE [LARGE SCALE GENOMIC DNA]</scope>
    <source>
        <strain evidence="3">JCM 18303</strain>
    </source>
</reference>
<name>A0ABP9R9B6_9PSEU</name>
<dbReference type="InterPro" id="IPR027266">
    <property type="entry name" value="TrmE/GcvT-like"/>
</dbReference>
<protein>
    <submittedName>
        <fullName evidence="2">Sarcosine oxidase subunit gamma</fullName>
    </submittedName>
</protein>
<organism evidence="2 3">
    <name type="scientific">Pseudonocardia eucalypti</name>
    <dbReference type="NCBI Taxonomy" id="648755"/>
    <lineage>
        <taxon>Bacteria</taxon>
        <taxon>Bacillati</taxon>
        <taxon>Actinomycetota</taxon>
        <taxon>Actinomycetes</taxon>
        <taxon>Pseudonocardiales</taxon>
        <taxon>Pseudonocardiaceae</taxon>
        <taxon>Pseudonocardia</taxon>
    </lineage>
</organism>
<feature type="compositionally biased region" description="Low complexity" evidence="1">
    <location>
        <begin position="40"/>
        <end position="56"/>
    </location>
</feature>
<feature type="region of interest" description="Disordered" evidence="1">
    <location>
        <begin position="37"/>
        <end position="68"/>
    </location>
</feature>
<gene>
    <name evidence="2" type="ORF">GCM10023321_74240</name>
</gene>
<dbReference type="EMBL" id="BAABJP010000055">
    <property type="protein sequence ID" value="GAA5173202.1"/>
    <property type="molecule type" value="Genomic_DNA"/>
</dbReference>